<accession>A0A8R2JV27</accession>
<keyword evidence="1" id="KW-1133">Transmembrane helix</keyword>
<reference evidence="2" key="2">
    <citation type="submission" date="2022-06" db="UniProtKB">
        <authorList>
            <consortium name="EnsemblMetazoa"/>
        </authorList>
    </citation>
    <scope>IDENTIFICATION</scope>
</reference>
<keyword evidence="3" id="KW-1185">Reference proteome</keyword>
<keyword evidence="1" id="KW-0812">Transmembrane</keyword>
<protein>
    <submittedName>
        <fullName evidence="2">Uncharacterized protein</fullName>
    </submittedName>
</protein>
<dbReference type="RefSeq" id="XP_029348093.1">
    <property type="nucleotide sequence ID" value="XM_029492233.1"/>
</dbReference>
<sequence length="184" mass="20628">MSLLIGSSTVNPVSLSHSITTMLFLSAVVVEDLGIFNDSALKGRYLMGWRCLCCFSFFPQLSVSSKWLRPDNSEIFLFPFSLVVLCLDLVSKSSARVHFPFLILYFICLCTFITRCLISFKNRPHLNLRSPSSMSCLTVLNQDSTVALLWRISMPLLSLLFIIGVHSAKKAQFETSDLTCSLID</sequence>
<organism evidence="2 3">
    <name type="scientific">Acyrthosiphon pisum</name>
    <name type="common">Pea aphid</name>
    <dbReference type="NCBI Taxonomy" id="7029"/>
    <lineage>
        <taxon>Eukaryota</taxon>
        <taxon>Metazoa</taxon>
        <taxon>Ecdysozoa</taxon>
        <taxon>Arthropoda</taxon>
        <taxon>Hexapoda</taxon>
        <taxon>Insecta</taxon>
        <taxon>Pterygota</taxon>
        <taxon>Neoptera</taxon>
        <taxon>Paraneoptera</taxon>
        <taxon>Hemiptera</taxon>
        <taxon>Sternorrhyncha</taxon>
        <taxon>Aphidomorpha</taxon>
        <taxon>Aphidoidea</taxon>
        <taxon>Aphididae</taxon>
        <taxon>Macrosiphini</taxon>
        <taxon>Acyrthosiphon</taxon>
    </lineage>
</organism>
<evidence type="ECO:0000313" key="3">
    <source>
        <dbReference type="Proteomes" id="UP000007819"/>
    </source>
</evidence>
<reference evidence="3" key="1">
    <citation type="submission" date="2010-06" db="EMBL/GenBank/DDBJ databases">
        <authorList>
            <person name="Jiang H."/>
            <person name="Abraham K."/>
            <person name="Ali S."/>
            <person name="Alsbrooks S.L."/>
            <person name="Anim B.N."/>
            <person name="Anosike U.S."/>
            <person name="Attaway T."/>
            <person name="Bandaranaike D.P."/>
            <person name="Battles P.K."/>
            <person name="Bell S.N."/>
            <person name="Bell A.V."/>
            <person name="Beltran B."/>
            <person name="Bickham C."/>
            <person name="Bustamante Y."/>
            <person name="Caleb T."/>
            <person name="Canada A."/>
            <person name="Cardenas V."/>
            <person name="Carter K."/>
            <person name="Chacko J."/>
            <person name="Chandrabose M.N."/>
            <person name="Chavez D."/>
            <person name="Chavez A."/>
            <person name="Chen L."/>
            <person name="Chu H.-S."/>
            <person name="Claassen K.J."/>
            <person name="Cockrell R."/>
            <person name="Collins M."/>
            <person name="Cooper J.A."/>
            <person name="Cree A."/>
            <person name="Curry S.M."/>
            <person name="Da Y."/>
            <person name="Dao M.D."/>
            <person name="Das B."/>
            <person name="Davila M.-L."/>
            <person name="Davy-Carroll L."/>
            <person name="Denson S."/>
            <person name="Dinh H."/>
            <person name="Ebong V.E."/>
            <person name="Edwards J.R."/>
            <person name="Egan A."/>
            <person name="El-Daye J."/>
            <person name="Escobedo L."/>
            <person name="Fernandez S."/>
            <person name="Fernando P.R."/>
            <person name="Flagg N."/>
            <person name="Forbes L.D."/>
            <person name="Fowler R.G."/>
            <person name="Fu Q."/>
            <person name="Gabisi R.A."/>
            <person name="Ganer J."/>
            <person name="Garbino Pronczuk A."/>
            <person name="Garcia R.M."/>
            <person name="Garner T."/>
            <person name="Garrett T.E."/>
            <person name="Gonzalez D.A."/>
            <person name="Hamid H."/>
            <person name="Hawkins E.S."/>
            <person name="Hirani K."/>
            <person name="Hogues M.E."/>
            <person name="Hollins B."/>
            <person name="Hsiao C.-H."/>
            <person name="Jabil R."/>
            <person name="James M.L."/>
            <person name="Jhangiani S.N."/>
            <person name="Johnson B."/>
            <person name="Johnson Q."/>
            <person name="Joshi V."/>
            <person name="Kalu J.B."/>
            <person name="Kam C."/>
            <person name="Kashfia A."/>
            <person name="Keebler J."/>
            <person name="Kisamo H."/>
            <person name="Kovar C.L."/>
            <person name="Lago L.A."/>
            <person name="Lai C.-Y."/>
            <person name="Laidlaw J."/>
            <person name="Lara F."/>
            <person name="Le T.-K."/>
            <person name="Lee S.L."/>
            <person name="Legall F.H."/>
            <person name="Lemon S.J."/>
            <person name="Lewis L.R."/>
            <person name="Li B."/>
            <person name="Liu Y."/>
            <person name="Liu Y.-S."/>
            <person name="Lopez J."/>
            <person name="Lozado R.J."/>
            <person name="Lu J."/>
            <person name="Madu R.C."/>
            <person name="Maheshwari M."/>
            <person name="Maheshwari R."/>
            <person name="Malloy K."/>
            <person name="Martinez E."/>
            <person name="Mathew T."/>
            <person name="Mercado I.C."/>
            <person name="Mercado C."/>
            <person name="Meyer B."/>
            <person name="Montgomery K."/>
            <person name="Morgan M.B."/>
            <person name="Munidasa M."/>
            <person name="Nazareth L.V."/>
            <person name="Nelson J."/>
            <person name="Ng B.M."/>
            <person name="Nguyen N.B."/>
            <person name="Nguyen P.Q."/>
            <person name="Nguyen T."/>
            <person name="Obregon M."/>
            <person name="Okwuonu G.O."/>
            <person name="Onwere C.G."/>
            <person name="Orozco G."/>
            <person name="Parra A."/>
            <person name="Patel S."/>
            <person name="Patil S."/>
            <person name="Perez A."/>
            <person name="Perez Y."/>
            <person name="Pham C."/>
            <person name="Primus E.L."/>
            <person name="Pu L.-L."/>
            <person name="Puazo M."/>
            <person name="Qin X."/>
            <person name="Quiroz J.B."/>
            <person name="Reese J."/>
            <person name="Richards S."/>
            <person name="Rives C.M."/>
            <person name="Robberts R."/>
            <person name="Ruiz S.J."/>
            <person name="Ruiz M.J."/>
            <person name="Santibanez J."/>
            <person name="Schneider B.W."/>
            <person name="Sisson I."/>
            <person name="Smith M."/>
            <person name="Sodergren E."/>
            <person name="Song X.-Z."/>
            <person name="Song B.B."/>
            <person name="Summersgill H."/>
            <person name="Thelus R."/>
            <person name="Thornton R.D."/>
            <person name="Trejos Z.Y."/>
            <person name="Usmani K."/>
            <person name="Vattathil S."/>
            <person name="Villasana D."/>
            <person name="Walker D.L."/>
            <person name="Wang S."/>
            <person name="Wang K."/>
            <person name="White C.S."/>
            <person name="Williams A.C."/>
            <person name="Williamson J."/>
            <person name="Wilson K."/>
            <person name="Woghiren I.O."/>
            <person name="Woodworth J.R."/>
            <person name="Worley K.C."/>
            <person name="Wright R.A."/>
            <person name="Wu W."/>
            <person name="Young L."/>
            <person name="Zhang L."/>
            <person name="Zhang J."/>
            <person name="Zhu Y."/>
            <person name="Muzny D.M."/>
            <person name="Weinstock G."/>
            <person name="Gibbs R.A."/>
        </authorList>
    </citation>
    <scope>NUCLEOTIDE SEQUENCE [LARGE SCALE GENOMIC DNA]</scope>
    <source>
        <strain evidence="3">LSR1</strain>
    </source>
</reference>
<feature type="transmembrane region" description="Helical" evidence="1">
    <location>
        <begin position="148"/>
        <end position="168"/>
    </location>
</feature>
<proteinExistence type="predicted"/>
<dbReference type="GeneID" id="115034785"/>
<evidence type="ECO:0000313" key="2">
    <source>
        <dbReference type="EnsemblMetazoa" id="XP_029348093.1"/>
    </source>
</evidence>
<feature type="transmembrane region" description="Helical" evidence="1">
    <location>
        <begin position="15"/>
        <end position="33"/>
    </location>
</feature>
<keyword evidence="1" id="KW-0472">Membrane</keyword>
<feature type="transmembrane region" description="Helical" evidence="1">
    <location>
        <begin position="102"/>
        <end position="120"/>
    </location>
</feature>
<name>A0A8R2JV27_ACYPI</name>
<dbReference type="EnsemblMetazoa" id="XM_029492233.1">
    <property type="protein sequence ID" value="XP_029348093.1"/>
    <property type="gene ID" value="LOC115034785"/>
</dbReference>
<dbReference type="AlphaFoldDB" id="A0A8R2JV27"/>
<dbReference type="KEGG" id="api:115034785"/>
<dbReference type="OrthoDB" id="10286609at2759"/>
<dbReference type="Proteomes" id="UP000007819">
    <property type="component" value="Unassembled WGS sequence"/>
</dbReference>
<evidence type="ECO:0000256" key="1">
    <source>
        <dbReference type="SAM" id="Phobius"/>
    </source>
</evidence>